<accession>A0A2M7G472</accession>
<reference evidence="1 2" key="1">
    <citation type="submission" date="2017-09" db="EMBL/GenBank/DDBJ databases">
        <title>Depth-based differentiation of microbial function through sediment-hosted aquifers and enrichment of novel symbionts in the deep terrestrial subsurface.</title>
        <authorList>
            <person name="Probst A.J."/>
            <person name="Ladd B."/>
            <person name="Jarett J.K."/>
            <person name="Geller-Mcgrath D.E."/>
            <person name="Sieber C.M."/>
            <person name="Emerson J.B."/>
            <person name="Anantharaman K."/>
            <person name="Thomas B.C."/>
            <person name="Malmstrom R."/>
            <person name="Stieglmeier M."/>
            <person name="Klingl A."/>
            <person name="Woyke T."/>
            <person name="Ryan C.M."/>
            <person name="Banfield J.F."/>
        </authorList>
    </citation>
    <scope>NUCLEOTIDE SEQUENCE [LARGE SCALE GENOMIC DNA]</scope>
    <source>
        <strain evidence="1">CG17_big_fil_post_rev_8_21_14_2_50_48_46</strain>
    </source>
</reference>
<organism evidence="1 2">
    <name type="scientific">bacterium (Candidatus Blackallbacteria) CG17_big_fil_post_rev_8_21_14_2_50_48_46</name>
    <dbReference type="NCBI Taxonomy" id="2014261"/>
    <lineage>
        <taxon>Bacteria</taxon>
        <taxon>Candidatus Blackallbacteria</taxon>
    </lineage>
</organism>
<evidence type="ECO:0000313" key="2">
    <source>
        <dbReference type="Proteomes" id="UP000231019"/>
    </source>
</evidence>
<protein>
    <submittedName>
        <fullName evidence="1">Uncharacterized protein</fullName>
    </submittedName>
</protein>
<dbReference type="Proteomes" id="UP000231019">
    <property type="component" value="Unassembled WGS sequence"/>
</dbReference>
<proteinExistence type="predicted"/>
<name>A0A2M7G472_9BACT</name>
<dbReference type="EMBL" id="PFFQ01000037">
    <property type="protein sequence ID" value="PIW16665.1"/>
    <property type="molecule type" value="Genomic_DNA"/>
</dbReference>
<gene>
    <name evidence="1" type="ORF">COW36_12940</name>
</gene>
<comment type="caution">
    <text evidence="1">The sequence shown here is derived from an EMBL/GenBank/DDBJ whole genome shotgun (WGS) entry which is preliminary data.</text>
</comment>
<evidence type="ECO:0000313" key="1">
    <source>
        <dbReference type="EMBL" id="PIW16665.1"/>
    </source>
</evidence>
<dbReference type="AlphaFoldDB" id="A0A2M7G472"/>
<sequence>MVIPERWLQRYWEKLSDPVLVPLNIKGYTLNLFVEPTHTGFKHVCTPQDLVKVLALIEPFHLEQIENLVFRQPSKNEHSLCPVWGRFIYFASLGRYAGPGIYLEATKLNGRLKWSKNVSPYGQKEIEALASEGHIIYQNKRGYEIQTTPESVRNTQLFRTLPHEFGHAVDYLVHAIEPAQKAVNELESEFIYEQFLSKPKQDKEEFANRYAKAFYEEYLKRGLFPFKQIWDEDAMIEQNLNPEWFCKIE</sequence>